<keyword evidence="2" id="KW-1185">Reference proteome</keyword>
<sequence length="25" mass="2687">MSSAPRPLKVLPALSLRCLHESLAP</sequence>
<comment type="caution">
    <text evidence="1">The sequence shown here is derived from an EMBL/GenBank/DDBJ whole genome shotgun (WGS) entry which is preliminary data.</text>
</comment>
<dbReference type="EMBL" id="VSRR010007578">
    <property type="protein sequence ID" value="MPC47149.1"/>
    <property type="molecule type" value="Genomic_DNA"/>
</dbReference>
<reference evidence="1 2" key="1">
    <citation type="submission" date="2019-05" db="EMBL/GenBank/DDBJ databases">
        <title>Another draft genome of Portunus trituberculatus and its Hox gene families provides insights of decapod evolution.</title>
        <authorList>
            <person name="Jeong J.-H."/>
            <person name="Song I."/>
            <person name="Kim S."/>
            <person name="Choi T."/>
            <person name="Kim D."/>
            <person name="Ryu S."/>
            <person name="Kim W."/>
        </authorList>
    </citation>
    <scope>NUCLEOTIDE SEQUENCE [LARGE SCALE GENOMIC DNA]</scope>
    <source>
        <tissue evidence="1">Muscle</tissue>
    </source>
</reference>
<dbReference type="Proteomes" id="UP000324222">
    <property type="component" value="Unassembled WGS sequence"/>
</dbReference>
<dbReference type="AlphaFoldDB" id="A0A5B7FPF3"/>
<proteinExistence type="predicted"/>
<evidence type="ECO:0000313" key="2">
    <source>
        <dbReference type="Proteomes" id="UP000324222"/>
    </source>
</evidence>
<organism evidence="1 2">
    <name type="scientific">Portunus trituberculatus</name>
    <name type="common">Swimming crab</name>
    <name type="synonym">Neptunus trituberculatus</name>
    <dbReference type="NCBI Taxonomy" id="210409"/>
    <lineage>
        <taxon>Eukaryota</taxon>
        <taxon>Metazoa</taxon>
        <taxon>Ecdysozoa</taxon>
        <taxon>Arthropoda</taxon>
        <taxon>Crustacea</taxon>
        <taxon>Multicrustacea</taxon>
        <taxon>Malacostraca</taxon>
        <taxon>Eumalacostraca</taxon>
        <taxon>Eucarida</taxon>
        <taxon>Decapoda</taxon>
        <taxon>Pleocyemata</taxon>
        <taxon>Brachyura</taxon>
        <taxon>Eubrachyura</taxon>
        <taxon>Portunoidea</taxon>
        <taxon>Portunidae</taxon>
        <taxon>Portuninae</taxon>
        <taxon>Portunus</taxon>
    </lineage>
</organism>
<name>A0A5B7FPF3_PORTR</name>
<gene>
    <name evidence="1" type="ORF">E2C01_040885</name>
</gene>
<evidence type="ECO:0000313" key="1">
    <source>
        <dbReference type="EMBL" id="MPC47149.1"/>
    </source>
</evidence>
<accession>A0A5B7FPF3</accession>
<protein>
    <submittedName>
        <fullName evidence="1">Uncharacterized protein</fullName>
    </submittedName>
</protein>